<feature type="region of interest" description="Disordered" evidence="1">
    <location>
        <begin position="1"/>
        <end position="26"/>
    </location>
</feature>
<evidence type="ECO:0000313" key="3">
    <source>
        <dbReference type="EMBL" id="PZR81835.1"/>
    </source>
</evidence>
<proteinExistence type="predicted"/>
<dbReference type="EMBL" id="JAEKNS010000142">
    <property type="protein sequence ID" value="MBJ7595957.1"/>
    <property type="molecule type" value="Genomic_DNA"/>
</dbReference>
<evidence type="ECO:0000313" key="2">
    <source>
        <dbReference type="EMBL" id="MBJ7595957.1"/>
    </source>
</evidence>
<reference evidence="3 4" key="1">
    <citation type="journal article" date="2017" name="Nature">
        <title>Atmospheric trace gases support primary production in Antarctic desert surface soil.</title>
        <authorList>
            <person name="Ji M."/>
            <person name="Greening C."/>
            <person name="Vanwonterghem I."/>
            <person name="Carere C.R."/>
            <person name="Bay S.K."/>
            <person name="Steen J.A."/>
            <person name="Montgomery K."/>
            <person name="Lines T."/>
            <person name="Beardall J."/>
            <person name="van Dorst J."/>
            <person name="Snape I."/>
            <person name="Stott M.B."/>
            <person name="Hugenholtz P."/>
            <person name="Ferrari B.C."/>
        </authorList>
    </citation>
    <scope>NUCLEOTIDE SEQUENCE [LARGE SCALE GENOMIC DNA]</scope>
    <source>
        <strain evidence="3">RRmetagenome_bin12</strain>
    </source>
</reference>
<gene>
    <name evidence="3" type="ORF">DLM65_05235</name>
    <name evidence="2" type="ORF">JF886_14085</name>
</gene>
<dbReference type="Proteomes" id="UP000606991">
    <property type="component" value="Unassembled WGS sequence"/>
</dbReference>
<accession>A0A2W5ZFQ3</accession>
<evidence type="ECO:0000256" key="1">
    <source>
        <dbReference type="SAM" id="MobiDB-lite"/>
    </source>
</evidence>
<name>A0A2W5ZFQ3_9BACT</name>
<protein>
    <submittedName>
        <fullName evidence="3">Uncharacterized protein</fullName>
    </submittedName>
</protein>
<accession>A0A934NB50</accession>
<dbReference type="RefSeq" id="WP_337313542.1">
    <property type="nucleotide sequence ID" value="NZ_JAEKNS010000142.1"/>
</dbReference>
<reference evidence="3" key="2">
    <citation type="submission" date="2018-05" db="EMBL/GenBank/DDBJ databases">
        <authorList>
            <person name="Ferrari B."/>
        </authorList>
    </citation>
    <scope>NUCLEOTIDE SEQUENCE</scope>
    <source>
        <strain evidence="3">RRmetagenome_bin12</strain>
    </source>
</reference>
<reference evidence="2 5" key="3">
    <citation type="submission" date="2020-10" db="EMBL/GenBank/DDBJ databases">
        <title>Ca. Dormibacterota MAGs.</title>
        <authorList>
            <person name="Montgomery K."/>
        </authorList>
    </citation>
    <scope>NUCLEOTIDE SEQUENCE [LARGE SCALE GENOMIC DNA]</scope>
    <source>
        <strain evidence="2">SC8812_S17_18</strain>
    </source>
</reference>
<evidence type="ECO:0000313" key="4">
    <source>
        <dbReference type="Proteomes" id="UP000248724"/>
    </source>
</evidence>
<dbReference type="Proteomes" id="UP000248724">
    <property type="component" value="Unassembled WGS sequence"/>
</dbReference>
<dbReference type="AlphaFoldDB" id="A0A2W5ZFQ3"/>
<dbReference type="EMBL" id="QHBU01000093">
    <property type="protein sequence ID" value="PZR81835.1"/>
    <property type="molecule type" value="Genomic_DNA"/>
</dbReference>
<sequence>MAMASPRRNDGARRPAPSGMVLRNDNNTHEVEVAKALNQWAVTVTALADNRLICQDFFARRWEAVARAEDFVRLLNRTEPPPGW</sequence>
<comment type="caution">
    <text evidence="3">The sequence shown here is derived from an EMBL/GenBank/DDBJ whole genome shotgun (WGS) entry which is preliminary data.</text>
</comment>
<organism evidence="3 4">
    <name type="scientific">Candidatus Aeolococcus gillhamiae</name>
    <dbReference type="NCBI Taxonomy" id="3127015"/>
    <lineage>
        <taxon>Bacteria</taxon>
        <taxon>Bacillati</taxon>
        <taxon>Candidatus Dormiibacterota</taxon>
        <taxon>Candidatus Dormibacteria</taxon>
        <taxon>Candidatus Aeolococcales</taxon>
        <taxon>Candidatus Aeolococcaceae</taxon>
        <taxon>Candidatus Aeolococcus</taxon>
    </lineage>
</organism>
<evidence type="ECO:0000313" key="5">
    <source>
        <dbReference type="Proteomes" id="UP000606991"/>
    </source>
</evidence>